<keyword evidence="3" id="KW-1185">Reference proteome</keyword>
<organism evidence="2 3">
    <name type="scientific">Kribbella qitaiheensis</name>
    <dbReference type="NCBI Taxonomy" id="1544730"/>
    <lineage>
        <taxon>Bacteria</taxon>
        <taxon>Bacillati</taxon>
        <taxon>Actinomycetota</taxon>
        <taxon>Actinomycetes</taxon>
        <taxon>Propionibacteriales</taxon>
        <taxon>Kribbellaceae</taxon>
        <taxon>Kribbella</taxon>
    </lineage>
</organism>
<dbReference type="EMBL" id="CP043661">
    <property type="protein sequence ID" value="QNE20398.1"/>
    <property type="molecule type" value="Genomic_DNA"/>
</dbReference>
<evidence type="ECO:0000313" key="2">
    <source>
        <dbReference type="EMBL" id="QNE20398.1"/>
    </source>
</evidence>
<dbReference type="Proteomes" id="UP000515563">
    <property type="component" value="Chromosome"/>
</dbReference>
<dbReference type="RefSeq" id="WP_185442621.1">
    <property type="nucleotide sequence ID" value="NZ_CP043661.1"/>
</dbReference>
<evidence type="ECO:0008006" key="4">
    <source>
        <dbReference type="Google" id="ProtNLM"/>
    </source>
</evidence>
<name>A0A7G6X2D3_9ACTN</name>
<feature type="region of interest" description="Disordered" evidence="1">
    <location>
        <begin position="33"/>
        <end position="71"/>
    </location>
</feature>
<reference evidence="3" key="1">
    <citation type="submission" date="2019-09" db="EMBL/GenBank/DDBJ databases">
        <title>Antimicrobial potential of Antarctic Bacteria.</title>
        <authorList>
            <person name="Benaud N."/>
            <person name="Edwards R.J."/>
            <person name="Ferrari B.C."/>
        </authorList>
    </citation>
    <scope>NUCLEOTIDE SEQUENCE [LARGE SCALE GENOMIC DNA]</scope>
    <source>
        <strain evidence="3">SPB151</strain>
    </source>
</reference>
<feature type="compositionally biased region" description="Polar residues" evidence="1">
    <location>
        <begin position="33"/>
        <end position="50"/>
    </location>
</feature>
<sequence>MQSPSPQTKLLGAAVAFAVLVVGGLIIRYAGSSTEQTEQTADTPTPSAQSVPPAEVVPSRNPRRDPDVDAGTPINYGVFVTIPEGWERDSFNGIRVTSRGRGAAQITVSNHPVPTAGLLRPDAETFTDMMVLENLKLGAEQQIPAPNLNTFDAARISFTSHYVEDGVTYRFAGDCTRFRGLPAVNDVSVSICYFAYAEDLDAVRAEVTAMTGSVARSI</sequence>
<accession>A0A7G6X2D3</accession>
<protein>
    <recommendedName>
        <fullName evidence="4">Lipoprotein LpqN</fullName>
    </recommendedName>
</protein>
<evidence type="ECO:0000256" key="1">
    <source>
        <dbReference type="SAM" id="MobiDB-lite"/>
    </source>
</evidence>
<evidence type="ECO:0000313" key="3">
    <source>
        <dbReference type="Proteomes" id="UP000515563"/>
    </source>
</evidence>
<proteinExistence type="predicted"/>
<reference evidence="2 3" key="2">
    <citation type="journal article" date="2020" name="Microbiol. Resour. Announc.">
        <title>Antarctic desert soil bacteria exhibit high novel natural product potential, evaluated through long-read genome sequencing and comparative genomics.</title>
        <authorList>
            <person name="Benaud N."/>
            <person name="Edwards R.J."/>
            <person name="Amos T.G."/>
            <person name="D'Agostino P.M."/>
            <person name="Gutierrez-Chavez C."/>
            <person name="Montgomery K."/>
            <person name="Nicetic I."/>
            <person name="Ferrari B.C."/>
        </authorList>
    </citation>
    <scope>NUCLEOTIDE SEQUENCE [LARGE SCALE GENOMIC DNA]</scope>
    <source>
        <strain evidence="2 3">SPB151</strain>
    </source>
</reference>
<gene>
    <name evidence="2" type="ORF">F1D05_23935</name>
</gene>
<dbReference type="KEGG" id="kqi:F1D05_23935"/>
<dbReference type="AlphaFoldDB" id="A0A7G6X2D3"/>